<sequence>MVLGATRAEHQSDPRWRVLLDPAGHPFCITTVTPPAEVLESVYAG</sequence>
<comment type="caution">
    <text evidence="2">The sequence shown here is derived from an EMBL/GenBank/DDBJ whole genome shotgun (WGS) entry which is preliminary data.</text>
</comment>
<dbReference type="Pfam" id="PF18029">
    <property type="entry name" value="Glyoxalase_6"/>
    <property type="match status" value="1"/>
</dbReference>
<dbReference type="Proteomes" id="UP000635245">
    <property type="component" value="Unassembled WGS sequence"/>
</dbReference>
<evidence type="ECO:0000259" key="1">
    <source>
        <dbReference type="Pfam" id="PF18029"/>
    </source>
</evidence>
<evidence type="ECO:0000313" key="3">
    <source>
        <dbReference type="Proteomes" id="UP000635245"/>
    </source>
</evidence>
<keyword evidence="3" id="KW-1185">Reference proteome</keyword>
<dbReference type="InterPro" id="IPR029068">
    <property type="entry name" value="Glyas_Bleomycin-R_OHBP_Dase"/>
</dbReference>
<dbReference type="Gene3D" id="3.10.180.10">
    <property type="entry name" value="2,3-Dihydroxybiphenyl 1,2-Dioxygenase, domain 1"/>
    <property type="match status" value="1"/>
</dbReference>
<name>A0A934QPD0_9PSEU</name>
<dbReference type="AlphaFoldDB" id="A0A934QPD0"/>
<accession>A0A934QPD0</accession>
<feature type="domain" description="Glyoxalase-like" evidence="1">
    <location>
        <begin position="3"/>
        <end position="30"/>
    </location>
</feature>
<reference evidence="2" key="1">
    <citation type="submission" date="2020-12" db="EMBL/GenBank/DDBJ databases">
        <title>Prauserella sp. ASG 168, a novel actinomycete isolated from cave rock.</title>
        <authorList>
            <person name="Suriyachadkun C."/>
        </authorList>
    </citation>
    <scope>NUCLEOTIDE SEQUENCE</scope>
    <source>
        <strain evidence="2">ASG 168</strain>
    </source>
</reference>
<dbReference type="EMBL" id="JAENJH010000002">
    <property type="protein sequence ID" value="MBK1784311.1"/>
    <property type="molecule type" value="Genomic_DNA"/>
</dbReference>
<gene>
    <name evidence="2" type="ORF">JHE00_08205</name>
</gene>
<organism evidence="2 3">
    <name type="scientific">Prauserella cavernicola</name>
    <dbReference type="NCBI Taxonomy" id="2800127"/>
    <lineage>
        <taxon>Bacteria</taxon>
        <taxon>Bacillati</taxon>
        <taxon>Actinomycetota</taxon>
        <taxon>Actinomycetes</taxon>
        <taxon>Pseudonocardiales</taxon>
        <taxon>Pseudonocardiaceae</taxon>
        <taxon>Prauserella</taxon>
    </lineage>
</organism>
<proteinExistence type="predicted"/>
<dbReference type="InterPro" id="IPR041581">
    <property type="entry name" value="Glyoxalase_6"/>
</dbReference>
<evidence type="ECO:0000313" key="2">
    <source>
        <dbReference type="EMBL" id="MBK1784311.1"/>
    </source>
</evidence>
<protein>
    <recommendedName>
        <fullName evidence="1">Glyoxalase-like domain-containing protein</fullName>
    </recommendedName>
</protein>